<accession>A0ABN9TPR1</accession>
<gene>
    <name evidence="3" type="ORF">PCOR1329_LOCUS40893</name>
</gene>
<evidence type="ECO:0008006" key="5">
    <source>
        <dbReference type="Google" id="ProtNLM"/>
    </source>
</evidence>
<evidence type="ECO:0000256" key="2">
    <source>
        <dbReference type="ARBA" id="ARBA00022679"/>
    </source>
</evidence>
<dbReference type="PANTHER" id="PTHR11927:SF9">
    <property type="entry name" value="L-FUCOSYLTRANSFERASE"/>
    <property type="match status" value="1"/>
</dbReference>
<dbReference type="PANTHER" id="PTHR11927">
    <property type="entry name" value="GALACTOSIDE 2-L-FUCOSYLTRANSFERASE"/>
    <property type="match status" value="1"/>
</dbReference>
<dbReference type="InterPro" id="IPR002516">
    <property type="entry name" value="Glyco_trans_11"/>
</dbReference>
<dbReference type="Proteomes" id="UP001189429">
    <property type="component" value="Unassembled WGS sequence"/>
</dbReference>
<dbReference type="EMBL" id="CAUYUJ010014928">
    <property type="protein sequence ID" value="CAK0847769.1"/>
    <property type="molecule type" value="Genomic_DNA"/>
</dbReference>
<evidence type="ECO:0000313" key="4">
    <source>
        <dbReference type="Proteomes" id="UP001189429"/>
    </source>
</evidence>
<keyword evidence="2" id="KW-0808">Transferase</keyword>
<protein>
    <recommendedName>
        <fullName evidence="5">L-Fucosyltransferase</fullName>
    </recommendedName>
</protein>
<keyword evidence="4" id="KW-1185">Reference proteome</keyword>
<evidence type="ECO:0000313" key="3">
    <source>
        <dbReference type="EMBL" id="CAK0847769.1"/>
    </source>
</evidence>
<evidence type="ECO:0000256" key="1">
    <source>
        <dbReference type="ARBA" id="ARBA00022676"/>
    </source>
</evidence>
<sequence>PTEGDRPVLTVELVHGLGNQLFQVAALLSLALDRRPAFAVALPEVVGRAGGRNRTYWHTALRGVAPLLRPPGAGPQEDPGCVLEQAPHFDPFGRSCQAAGALRRGWSDGLGRLAAACRTITLRGLFQRGAFFASRLPEIRGLLWDEGTAAAARRELGALGRPGGGLSVSLHYRLGDYGPNGWVLDQSYYDDALQAVRRRLPGRRLVCLVFSDEPERAWRRSEALDGCDERVLVPGAVADDVSLYMMSLTEASVLADSTFSYFSAVLARGGKRMVVAPRVQGPRAACWAYLSEGLAAAGVGNRPWWLALPATTLSEGALLADEVLEAS</sequence>
<keyword evidence="1" id="KW-0328">Glycosyltransferase</keyword>
<name>A0ABN9TPR1_9DINO</name>
<organism evidence="3 4">
    <name type="scientific">Prorocentrum cordatum</name>
    <dbReference type="NCBI Taxonomy" id="2364126"/>
    <lineage>
        <taxon>Eukaryota</taxon>
        <taxon>Sar</taxon>
        <taxon>Alveolata</taxon>
        <taxon>Dinophyceae</taxon>
        <taxon>Prorocentrales</taxon>
        <taxon>Prorocentraceae</taxon>
        <taxon>Prorocentrum</taxon>
    </lineage>
</organism>
<reference evidence="3" key="1">
    <citation type="submission" date="2023-10" db="EMBL/GenBank/DDBJ databases">
        <authorList>
            <person name="Chen Y."/>
            <person name="Shah S."/>
            <person name="Dougan E. K."/>
            <person name="Thang M."/>
            <person name="Chan C."/>
        </authorList>
    </citation>
    <scope>NUCLEOTIDE SEQUENCE [LARGE SCALE GENOMIC DNA]</scope>
</reference>
<feature type="non-terminal residue" evidence="3">
    <location>
        <position position="1"/>
    </location>
</feature>
<comment type="caution">
    <text evidence="3">The sequence shown here is derived from an EMBL/GenBank/DDBJ whole genome shotgun (WGS) entry which is preliminary data.</text>
</comment>
<proteinExistence type="predicted"/>